<feature type="transmembrane region" description="Helical" evidence="1">
    <location>
        <begin position="242"/>
        <end position="260"/>
    </location>
</feature>
<evidence type="ECO:0000313" key="3">
    <source>
        <dbReference type="EMBL" id="GGA82845.1"/>
    </source>
</evidence>
<reference evidence="3" key="2">
    <citation type="submission" date="2020-09" db="EMBL/GenBank/DDBJ databases">
        <authorList>
            <person name="Sun Q."/>
            <person name="Zhou Y."/>
        </authorList>
    </citation>
    <scope>NUCLEOTIDE SEQUENCE</scope>
    <source>
        <strain evidence="3">CGMCC 1.15448</strain>
    </source>
</reference>
<dbReference type="EMBL" id="BMJC01000001">
    <property type="protein sequence ID" value="GGA82845.1"/>
    <property type="molecule type" value="Genomic_DNA"/>
</dbReference>
<feature type="transmembrane region" description="Helical" evidence="1">
    <location>
        <begin position="115"/>
        <end position="135"/>
    </location>
</feature>
<dbReference type="AlphaFoldDB" id="A0A8J2XPW4"/>
<dbReference type="InterPro" id="IPR050623">
    <property type="entry name" value="Glucan_succinyl_AcylTrfase"/>
</dbReference>
<dbReference type="PANTHER" id="PTHR36927">
    <property type="entry name" value="BLR4337 PROTEIN"/>
    <property type="match status" value="1"/>
</dbReference>
<feature type="transmembrane region" description="Helical" evidence="1">
    <location>
        <begin position="306"/>
        <end position="331"/>
    </location>
</feature>
<keyword evidence="1" id="KW-1133">Transmembrane helix</keyword>
<feature type="transmembrane region" description="Helical" evidence="1">
    <location>
        <begin position="166"/>
        <end position="187"/>
    </location>
</feature>
<feature type="domain" description="Acyltransferase 3" evidence="2">
    <location>
        <begin position="28"/>
        <end position="394"/>
    </location>
</feature>
<dbReference type="Pfam" id="PF01757">
    <property type="entry name" value="Acyl_transf_3"/>
    <property type="match status" value="1"/>
</dbReference>
<proteinExistence type="predicted"/>
<reference evidence="3" key="1">
    <citation type="journal article" date="2014" name="Int. J. Syst. Evol. Microbiol.">
        <title>Complete genome sequence of Corynebacterium casei LMG S-19264T (=DSM 44701T), isolated from a smear-ripened cheese.</title>
        <authorList>
            <consortium name="US DOE Joint Genome Institute (JGI-PGF)"/>
            <person name="Walter F."/>
            <person name="Albersmeier A."/>
            <person name="Kalinowski J."/>
            <person name="Ruckert C."/>
        </authorList>
    </citation>
    <scope>NUCLEOTIDE SEQUENCE</scope>
    <source>
        <strain evidence="3">CGMCC 1.15448</strain>
    </source>
</reference>
<organism evidence="3 4">
    <name type="scientific">Puia dinghuensis</name>
    <dbReference type="NCBI Taxonomy" id="1792502"/>
    <lineage>
        <taxon>Bacteria</taxon>
        <taxon>Pseudomonadati</taxon>
        <taxon>Bacteroidota</taxon>
        <taxon>Chitinophagia</taxon>
        <taxon>Chitinophagales</taxon>
        <taxon>Chitinophagaceae</taxon>
        <taxon>Puia</taxon>
    </lineage>
</organism>
<protein>
    <recommendedName>
        <fullName evidence="2">Acyltransferase 3 domain-containing protein</fullName>
    </recommendedName>
</protein>
<keyword evidence="1" id="KW-0812">Transmembrane</keyword>
<dbReference type="InterPro" id="IPR002656">
    <property type="entry name" value="Acyl_transf_3_dom"/>
</dbReference>
<comment type="caution">
    <text evidence="3">The sequence shown here is derived from an EMBL/GenBank/DDBJ whole genome shotgun (WGS) entry which is preliminary data.</text>
</comment>
<keyword evidence="4" id="KW-1185">Reference proteome</keyword>
<dbReference type="Proteomes" id="UP000607559">
    <property type="component" value="Unassembled WGS sequence"/>
</dbReference>
<dbReference type="GO" id="GO:0016747">
    <property type="term" value="F:acyltransferase activity, transferring groups other than amino-acyl groups"/>
    <property type="evidence" value="ECO:0007669"/>
    <property type="project" value="InterPro"/>
</dbReference>
<feature type="transmembrane region" description="Helical" evidence="1">
    <location>
        <begin position="379"/>
        <end position="402"/>
    </location>
</feature>
<sequence length="412" mass="46205">MDLLAPSITTTPTTRARAGAQAATTRLLFIDNLRWVMILLVISQHAAVTYSNQGKWYYNEPTHLNRLEEFIFYTYEVFLQTFFMGILFFVAGYFVPGAYNRKGPRRFVKDRAYRLGLPTLLYMFFLAPITGYLGAYRRAAGDPIRTFLHEYSQYILRGKFILGTGPLWFCVVLLIFCCIYAAWRILIPSEPPPSAQGPATPRPFPRNVAILGFIGIIALATFFIRLSWPVGTNFYNMQFCYFPQYVAFFIAGILAYRFNWLITITTSTGKRWGLIALVGGLAFWVALLILGGAFNGQTAAYPGGWHWQSLALSTLEAFAGVGISLSLLTLFRESFNSQGPRVNGRRAAFFSANAFAVYVFHAPILIAICRTMAGWHGEALLKFAVATLLTFAVTNALSAAIFRRIPLLKNIL</sequence>
<feature type="transmembrane region" description="Helical" evidence="1">
    <location>
        <begin position="352"/>
        <end position="373"/>
    </location>
</feature>
<evidence type="ECO:0000259" key="2">
    <source>
        <dbReference type="Pfam" id="PF01757"/>
    </source>
</evidence>
<keyword evidence="1" id="KW-0472">Membrane</keyword>
<name>A0A8J2XPW4_9BACT</name>
<feature type="transmembrane region" description="Helical" evidence="1">
    <location>
        <begin position="70"/>
        <end position="95"/>
    </location>
</feature>
<accession>A0A8J2XPW4</accession>
<evidence type="ECO:0000256" key="1">
    <source>
        <dbReference type="SAM" id="Phobius"/>
    </source>
</evidence>
<gene>
    <name evidence="3" type="ORF">GCM10011511_02340</name>
</gene>
<feature type="transmembrane region" description="Helical" evidence="1">
    <location>
        <begin position="272"/>
        <end position="294"/>
    </location>
</feature>
<dbReference type="RefSeq" id="WP_188927679.1">
    <property type="nucleotide sequence ID" value="NZ_BMJC01000001.1"/>
</dbReference>
<evidence type="ECO:0000313" key="4">
    <source>
        <dbReference type="Proteomes" id="UP000607559"/>
    </source>
</evidence>
<feature type="transmembrane region" description="Helical" evidence="1">
    <location>
        <begin position="208"/>
        <end position="230"/>
    </location>
</feature>